<sequence>MSPVGLSADRLTGLLAPLAKSVRVERLSDDSRLWGKEVADERYAVVATP</sequence>
<comment type="caution">
    <text evidence="1">The sequence shown here is derived from an EMBL/GenBank/DDBJ whole genome shotgun (WGS) entry which is preliminary data.</text>
</comment>
<evidence type="ECO:0000313" key="1">
    <source>
        <dbReference type="EMBL" id="GDY72935.1"/>
    </source>
</evidence>
<proteinExistence type="predicted"/>
<evidence type="ECO:0000313" key="2">
    <source>
        <dbReference type="Proteomes" id="UP000299211"/>
    </source>
</evidence>
<dbReference type="EMBL" id="BJHY01000001">
    <property type="protein sequence ID" value="GDY72935.1"/>
    <property type="molecule type" value="Genomic_DNA"/>
</dbReference>
<accession>A0A4D4MMW9</accession>
<name>A0A4D4MMW9_STRAX</name>
<protein>
    <submittedName>
        <fullName evidence="1">Uncharacterized protein</fullName>
    </submittedName>
</protein>
<reference evidence="1 2" key="1">
    <citation type="submission" date="2019-04" db="EMBL/GenBank/DDBJ databases">
        <title>Draft genome sequences of Streptomyces avermitilis ATCC 31267.</title>
        <authorList>
            <person name="Komaki H."/>
            <person name="Tamura T."/>
            <person name="Hosoyama A."/>
        </authorList>
    </citation>
    <scope>NUCLEOTIDE SEQUENCE [LARGE SCALE GENOMIC DNA]</scope>
    <source>
        <strain evidence="1 2">ATCC 31267</strain>
    </source>
</reference>
<gene>
    <name evidence="1" type="ORF">SAV31267_024200</name>
</gene>
<dbReference type="Proteomes" id="UP000299211">
    <property type="component" value="Unassembled WGS sequence"/>
</dbReference>
<organism evidence="1 2">
    <name type="scientific">Streptomyces avermitilis</name>
    <dbReference type="NCBI Taxonomy" id="33903"/>
    <lineage>
        <taxon>Bacteria</taxon>
        <taxon>Bacillati</taxon>
        <taxon>Actinomycetota</taxon>
        <taxon>Actinomycetes</taxon>
        <taxon>Kitasatosporales</taxon>
        <taxon>Streptomycetaceae</taxon>
        <taxon>Streptomyces</taxon>
    </lineage>
</organism>
<dbReference type="AlphaFoldDB" id="A0A4D4MMW9"/>